<accession>A0A4S2LBF7</accession>
<dbReference type="Proteomes" id="UP000310200">
    <property type="component" value="Unassembled WGS sequence"/>
</dbReference>
<keyword evidence="3" id="KW-1185">Reference proteome</keyword>
<protein>
    <submittedName>
        <fullName evidence="2">NHP2-like protein 1</fullName>
    </submittedName>
</protein>
<reference evidence="2 3" key="1">
    <citation type="journal article" date="2019" name="Philos. Trans. R. Soc. Lond., B, Biol. Sci.">
        <title>Ant behaviour and brain gene expression of defending hosts depend on the ecological success of the intruding social parasite.</title>
        <authorList>
            <person name="Kaur R."/>
            <person name="Stoldt M."/>
            <person name="Jongepier E."/>
            <person name="Feldmeyer B."/>
            <person name="Menzel F."/>
            <person name="Bornberg-Bauer E."/>
            <person name="Foitzik S."/>
        </authorList>
    </citation>
    <scope>NUCLEOTIDE SEQUENCE [LARGE SCALE GENOMIC DNA]</scope>
    <source>
        <tissue evidence="2">Whole body</tissue>
    </source>
</reference>
<gene>
    <name evidence="2" type="ORF">DBV15_09399</name>
</gene>
<feature type="domain" description="Ribosomal protein eL8/eL30/eS12/Gadd45" evidence="1">
    <location>
        <begin position="34"/>
        <end position="112"/>
    </location>
</feature>
<evidence type="ECO:0000259" key="1">
    <source>
        <dbReference type="Pfam" id="PF01248"/>
    </source>
</evidence>
<evidence type="ECO:0000313" key="3">
    <source>
        <dbReference type="Proteomes" id="UP000310200"/>
    </source>
</evidence>
<dbReference type="Pfam" id="PF01248">
    <property type="entry name" value="Ribosomal_L7Ae"/>
    <property type="match status" value="1"/>
</dbReference>
<dbReference type="SUPFAM" id="SSF55315">
    <property type="entry name" value="L30e-like"/>
    <property type="match status" value="1"/>
</dbReference>
<organism evidence="2 3">
    <name type="scientific">Temnothorax longispinosus</name>
    <dbReference type="NCBI Taxonomy" id="300112"/>
    <lineage>
        <taxon>Eukaryota</taxon>
        <taxon>Metazoa</taxon>
        <taxon>Ecdysozoa</taxon>
        <taxon>Arthropoda</taxon>
        <taxon>Hexapoda</taxon>
        <taxon>Insecta</taxon>
        <taxon>Pterygota</taxon>
        <taxon>Neoptera</taxon>
        <taxon>Endopterygota</taxon>
        <taxon>Hymenoptera</taxon>
        <taxon>Apocrita</taxon>
        <taxon>Aculeata</taxon>
        <taxon>Formicoidea</taxon>
        <taxon>Formicidae</taxon>
        <taxon>Myrmicinae</taxon>
        <taxon>Temnothorax</taxon>
    </lineage>
</organism>
<name>A0A4S2LBF7_9HYME</name>
<dbReference type="EMBL" id="QBLH01000126">
    <property type="protein sequence ID" value="TGZ57738.1"/>
    <property type="molecule type" value="Genomic_DNA"/>
</dbReference>
<evidence type="ECO:0000313" key="2">
    <source>
        <dbReference type="EMBL" id="TGZ57738.1"/>
    </source>
</evidence>
<dbReference type="STRING" id="300112.A0A4S2LBF7"/>
<dbReference type="InterPro" id="IPR029064">
    <property type="entry name" value="Ribosomal_eL30-like_sf"/>
</dbReference>
<dbReference type="Gene3D" id="3.30.1330.30">
    <property type="match status" value="1"/>
</dbReference>
<proteinExistence type="predicted"/>
<dbReference type="InterPro" id="IPR004038">
    <property type="entry name" value="Ribosomal_eL8/eL30/eS12/Gad45"/>
</dbReference>
<sequence>MISREECNCVADLTATKKLNNEILILIRQMYHAERNMLVIGLTDVISSMEQNLTDVIVLAENATHLTTPLDFLTRLIKLAETKGIPYIYACKKEQLGRACCIPSGISVVAVKRGPSYFSEKREDIKLAIKRV</sequence>
<comment type="caution">
    <text evidence="2">The sequence shown here is derived from an EMBL/GenBank/DDBJ whole genome shotgun (WGS) entry which is preliminary data.</text>
</comment>
<dbReference type="AlphaFoldDB" id="A0A4S2LBF7"/>